<dbReference type="AlphaFoldDB" id="A0A804RIJ1"/>
<dbReference type="Proteomes" id="UP000007305">
    <property type="component" value="Chromosome 10"/>
</dbReference>
<name>A0A804RIJ1_MAIZE</name>
<protein>
    <recommendedName>
        <fullName evidence="4">Secreted protein</fullName>
    </recommendedName>
</protein>
<reference evidence="2" key="2">
    <citation type="submission" date="2019-07" db="EMBL/GenBank/DDBJ databases">
        <authorList>
            <person name="Seetharam A."/>
            <person name="Woodhouse M."/>
            <person name="Cannon E."/>
        </authorList>
    </citation>
    <scope>NUCLEOTIDE SEQUENCE [LARGE SCALE GENOMIC DNA]</scope>
    <source>
        <strain evidence="2">cv. B73</strain>
    </source>
</reference>
<feature type="signal peptide" evidence="1">
    <location>
        <begin position="1"/>
        <end position="18"/>
    </location>
</feature>
<keyword evidence="1" id="KW-0732">Signal</keyword>
<organism evidence="2 3">
    <name type="scientific">Zea mays</name>
    <name type="common">Maize</name>
    <dbReference type="NCBI Taxonomy" id="4577"/>
    <lineage>
        <taxon>Eukaryota</taxon>
        <taxon>Viridiplantae</taxon>
        <taxon>Streptophyta</taxon>
        <taxon>Embryophyta</taxon>
        <taxon>Tracheophyta</taxon>
        <taxon>Spermatophyta</taxon>
        <taxon>Magnoliopsida</taxon>
        <taxon>Liliopsida</taxon>
        <taxon>Poales</taxon>
        <taxon>Poaceae</taxon>
        <taxon>PACMAD clade</taxon>
        <taxon>Panicoideae</taxon>
        <taxon>Andropogonodae</taxon>
        <taxon>Andropogoneae</taxon>
        <taxon>Tripsacinae</taxon>
        <taxon>Zea</taxon>
    </lineage>
</organism>
<evidence type="ECO:0008006" key="4">
    <source>
        <dbReference type="Google" id="ProtNLM"/>
    </source>
</evidence>
<dbReference type="InParanoid" id="A0A804RIJ1"/>
<evidence type="ECO:0000256" key="1">
    <source>
        <dbReference type="SAM" id="SignalP"/>
    </source>
</evidence>
<proteinExistence type="predicted"/>
<evidence type="ECO:0000313" key="2">
    <source>
        <dbReference type="EnsemblPlants" id="Zm00001eb412350_P001"/>
    </source>
</evidence>
<dbReference type="EnsemblPlants" id="Zm00001eb412350_T001">
    <property type="protein sequence ID" value="Zm00001eb412350_P001"/>
    <property type="gene ID" value="Zm00001eb412350"/>
</dbReference>
<dbReference type="Gramene" id="Zm00001eb412350_T001">
    <property type="protein sequence ID" value="Zm00001eb412350_P001"/>
    <property type="gene ID" value="Zm00001eb412350"/>
</dbReference>
<feature type="chain" id="PRO_5032379941" description="Secreted protein" evidence="1">
    <location>
        <begin position="19"/>
        <end position="161"/>
    </location>
</feature>
<evidence type="ECO:0000313" key="3">
    <source>
        <dbReference type="Proteomes" id="UP000007305"/>
    </source>
</evidence>
<reference evidence="3" key="1">
    <citation type="journal article" date="2009" name="Science">
        <title>The B73 maize genome: complexity, diversity, and dynamics.</title>
        <authorList>
            <person name="Schnable P.S."/>
            <person name="Ware D."/>
            <person name="Fulton R.S."/>
            <person name="Stein J.C."/>
            <person name="Wei F."/>
            <person name="Pasternak S."/>
            <person name="Liang C."/>
            <person name="Zhang J."/>
            <person name="Fulton L."/>
            <person name="Graves T.A."/>
            <person name="Minx P."/>
            <person name="Reily A.D."/>
            <person name="Courtney L."/>
            <person name="Kruchowski S.S."/>
            <person name="Tomlinson C."/>
            <person name="Strong C."/>
            <person name="Delehaunty K."/>
            <person name="Fronick C."/>
            <person name="Courtney B."/>
            <person name="Rock S.M."/>
            <person name="Belter E."/>
            <person name="Du F."/>
            <person name="Kim K."/>
            <person name="Abbott R.M."/>
            <person name="Cotton M."/>
            <person name="Levy A."/>
            <person name="Marchetto P."/>
            <person name="Ochoa K."/>
            <person name="Jackson S.M."/>
            <person name="Gillam B."/>
            <person name="Chen W."/>
            <person name="Yan L."/>
            <person name="Higginbotham J."/>
            <person name="Cardenas M."/>
            <person name="Waligorski J."/>
            <person name="Applebaum E."/>
            <person name="Phelps L."/>
            <person name="Falcone J."/>
            <person name="Kanchi K."/>
            <person name="Thane T."/>
            <person name="Scimone A."/>
            <person name="Thane N."/>
            <person name="Henke J."/>
            <person name="Wang T."/>
            <person name="Ruppert J."/>
            <person name="Shah N."/>
            <person name="Rotter K."/>
            <person name="Hodges J."/>
            <person name="Ingenthron E."/>
            <person name="Cordes M."/>
            <person name="Kohlberg S."/>
            <person name="Sgro J."/>
            <person name="Delgado B."/>
            <person name="Mead K."/>
            <person name="Chinwalla A."/>
            <person name="Leonard S."/>
            <person name="Crouse K."/>
            <person name="Collura K."/>
            <person name="Kudrna D."/>
            <person name="Currie J."/>
            <person name="He R."/>
            <person name="Angelova A."/>
            <person name="Rajasekar S."/>
            <person name="Mueller T."/>
            <person name="Lomeli R."/>
            <person name="Scara G."/>
            <person name="Ko A."/>
            <person name="Delaney K."/>
            <person name="Wissotski M."/>
            <person name="Lopez G."/>
            <person name="Campos D."/>
            <person name="Braidotti M."/>
            <person name="Ashley E."/>
            <person name="Golser W."/>
            <person name="Kim H."/>
            <person name="Lee S."/>
            <person name="Lin J."/>
            <person name="Dujmic Z."/>
            <person name="Kim W."/>
            <person name="Talag J."/>
            <person name="Zuccolo A."/>
            <person name="Fan C."/>
            <person name="Sebastian A."/>
            <person name="Kramer M."/>
            <person name="Spiegel L."/>
            <person name="Nascimento L."/>
            <person name="Zutavern T."/>
            <person name="Miller B."/>
            <person name="Ambroise C."/>
            <person name="Muller S."/>
            <person name="Spooner W."/>
            <person name="Narechania A."/>
            <person name="Ren L."/>
            <person name="Wei S."/>
            <person name="Kumari S."/>
            <person name="Faga B."/>
            <person name="Levy M.J."/>
            <person name="McMahan L."/>
            <person name="Van Buren P."/>
            <person name="Vaughn M.W."/>
            <person name="Ying K."/>
            <person name="Yeh C.-T."/>
            <person name="Emrich S.J."/>
            <person name="Jia Y."/>
            <person name="Kalyanaraman A."/>
            <person name="Hsia A.-P."/>
            <person name="Barbazuk W.B."/>
            <person name="Baucom R.S."/>
            <person name="Brutnell T.P."/>
            <person name="Carpita N.C."/>
            <person name="Chaparro C."/>
            <person name="Chia J.-M."/>
            <person name="Deragon J.-M."/>
            <person name="Estill J.C."/>
            <person name="Fu Y."/>
            <person name="Jeddeloh J.A."/>
            <person name="Han Y."/>
            <person name="Lee H."/>
            <person name="Li P."/>
            <person name="Lisch D.R."/>
            <person name="Liu S."/>
            <person name="Liu Z."/>
            <person name="Nagel D.H."/>
            <person name="McCann M.C."/>
            <person name="SanMiguel P."/>
            <person name="Myers A.M."/>
            <person name="Nettleton D."/>
            <person name="Nguyen J."/>
            <person name="Penning B.W."/>
            <person name="Ponnala L."/>
            <person name="Schneider K.L."/>
            <person name="Schwartz D.C."/>
            <person name="Sharma A."/>
            <person name="Soderlund C."/>
            <person name="Springer N.M."/>
            <person name="Sun Q."/>
            <person name="Wang H."/>
            <person name="Waterman M."/>
            <person name="Westerman R."/>
            <person name="Wolfgruber T.K."/>
            <person name="Yang L."/>
            <person name="Yu Y."/>
            <person name="Zhang L."/>
            <person name="Zhou S."/>
            <person name="Zhu Q."/>
            <person name="Bennetzen J.L."/>
            <person name="Dawe R.K."/>
            <person name="Jiang J."/>
            <person name="Jiang N."/>
            <person name="Presting G.G."/>
            <person name="Wessler S.R."/>
            <person name="Aluru S."/>
            <person name="Martienssen R.A."/>
            <person name="Clifton S.W."/>
            <person name="McCombie W.R."/>
            <person name="Wing R.A."/>
            <person name="Wilson R.K."/>
        </authorList>
    </citation>
    <scope>NUCLEOTIDE SEQUENCE [LARGE SCALE GENOMIC DNA]</scope>
    <source>
        <strain evidence="3">cv. B73</strain>
    </source>
</reference>
<sequence>MPIFHLLVSSLFFREAAALLNFLTPRSLAPCPERWSAPPSLHRPHQFALIWHAVPPPWSSPLLSTPLPFVPAFDRTCRTRPLAPARLPWVMSTGLPGKLFLTPLQATATPSARHLLQFVHLPAFPAPCFYAQPSSSAPWWCPAASIPWRAISLCSVDVPSA</sequence>
<accession>A0A804RIJ1</accession>
<reference evidence="2" key="3">
    <citation type="submission" date="2021-05" db="UniProtKB">
        <authorList>
            <consortium name="EnsemblPlants"/>
        </authorList>
    </citation>
    <scope>IDENTIFICATION</scope>
    <source>
        <strain evidence="2">cv. B73</strain>
    </source>
</reference>
<keyword evidence="3" id="KW-1185">Reference proteome</keyword>